<dbReference type="PANTHER" id="PTHR11695">
    <property type="entry name" value="ALCOHOL DEHYDROGENASE RELATED"/>
    <property type="match status" value="1"/>
</dbReference>
<dbReference type="Pfam" id="PF08240">
    <property type="entry name" value="ADH_N"/>
    <property type="match status" value="1"/>
</dbReference>
<comment type="caution">
    <text evidence="2">The sequence shown here is derived from an EMBL/GenBank/DDBJ whole genome shotgun (WGS) entry which is preliminary data.</text>
</comment>
<dbReference type="Gene3D" id="3.40.50.720">
    <property type="entry name" value="NAD(P)-binding Rossmann-like Domain"/>
    <property type="match status" value="1"/>
</dbReference>
<dbReference type="Gene3D" id="3.90.180.10">
    <property type="entry name" value="Medium-chain alcohol dehydrogenases, catalytic domain"/>
    <property type="match status" value="1"/>
</dbReference>
<dbReference type="PANTHER" id="PTHR11695:SF294">
    <property type="entry name" value="RETICULON-4-INTERACTING PROTEIN 1, MITOCHONDRIAL"/>
    <property type="match status" value="1"/>
</dbReference>
<dbReference type="CDD" id="cd05289">
    <property type="entry name" value="MDR_like_2"/>
    <property type="match status" value="1"/>
</dbReference>
<evidence type="ECO:0000313" key="2">
    <source>
        <dbReference type="EMBL" id="KUM66384.1"/>
    </source>
</evidence>
<dbReference type="AlphaFoldDB" id="A0A117NS20"/>
<dbReference type="InterPro" id="IPR050700">
    <property type="entry name" value="YIM1/Zinc_Alcohol_DH_Fams"/>
</dbReference>
<dbReference type="InterPro" id="IPR011032">
    <property type="entry name" value="GroES-like_sf"/>
</dbReference>
<dbReference type="InterPro" id="IPR013154">
    <property type="entry name" value="ADH-like_N"/>
</dbReference>
<gene>
    <name evidence="2" type="ORF">ACN42_g746</name>
</gene>
<evidence type="ECO:0000313" key="3">
    <source>
        <dbReference type="Proteomes" id="UP000055045"/>
    </source>
</evidence>
<dbReference type="GO" id="GO:0016491">
    <property type="term" value="F:oxidoreductase activity"/>
    <property type="evidence" value="ECO:0007669"/>
    <property type="project" value="InterPro"/>
</dbReference>
<dbReference type="Pfam" id="PF13602">
    <property type="entry name" value="ADH_zinc_N_2"/>
    <property type="match status" value="1"/>
</dbReference>
<dbReference type="InterPro" id="IPR036291">
    <property type="entry name" value="NAD(P)-bd_dom_sf"/>
</dbReference>
<dbReference type="EMBL" id="LLXE01000010">
    <property type="protein sequence ID" value="KUM66384.1"/>
    <property type="molecule type" value="Genomic_DNA"/>
</dbReference>
<dbReference type="GO" id="GO:0005739">
    <property type="term" value="C:mitochondrion"/>
    <property type="evidence" value="ECO:0007669"/>
    <property type="project" value="TreeGrafter"/>
</dbReference>
<organism evidence="2 3">
    <name type="scientific">Penicillium freii</name>
    <dbReference type="NCBI Taxonomy" id="48697"/>
    <lineage>
        <taxon>Eukaryota</taxon>
        <taxon>Fungi</taxon>
        <taxon>Dikarya</taxon>
        <taxon>Ascomycota</taxon>
        <taxon>Pezizomycotina</taxon>
        <taxon>Eurotiomycetes</taxon>
        <taxon>Eurotiomycetidae</taxon>
        <taxon>Eurotiales</taxon>
        <taxon>Aspergillaceae</taxon>
        <taxon>Penicillium</taxon>
    </lineage>
</organism>
<dbReference type="SUPFAM" id="SSF51735">
    <property type="entry name" value="NAD(P)-binding Rossmann-fold domains"/>
    <property type="match status" value="1"/>
</dbReference>
<sequence>MLSLNIPSYSKPSGYQVSELAKPDLSDPKDVIIRVHAASINPIDVKKADGVLKLALKDSYVIPIYIAKIVPDMNSFPYKIGYDCAGIVTEVGSDVTRFQIGDEVYTRLPEISRGSCSEFVRCAEKYIALKPPSLSFEDAASIPLAAMTALQALRKYKGDLAGKTVFVPAGLSGTGLFACQLAKNVFHAGKVITTVSTSKVEKVNELLGEGTVDEIIDYTKSDPREVIKSGSVDFLFDTVGSAMEYLCLMKPQSGRIVSVATMPSGNQLQESSMNDLPNKQNIPIALRMALNTFDCVRNLRAWRYGVEYSYMFLESNGQDLDELRKHVEEHRLRTVVGNTAELSDIEAVRSACQIVYSGKGGLGKVVVKVVRS</sequence>
<feature type="domain" description="Enoyl reductase (ER)" evidence="1">
    <location>
        <begin position="10"/>
        <end position="367"/>
    </location>
</feature>
<accession>A0A117NS20</accession>
<dbReference type="Proteomes" id="UP000055045">
    <property type="component" value="Unassembled WGS sequence"/>
</dbReference>
<dbReference type="SUPFAM" id="SSF50129">
    <property type="entry name" value="GroES-like"/>
    <property type="match status" value="1"/>
</dbReference>
<dbReference type="InterPro" id="IPR020843">
    <property type="entry name" value="ER"/>
</dbReference>
<evidence type="ECO:0000259" key="1">
    <source>
        <dbReference type="SMART" id="SM00829"/>
    </source>
</evidence>
<keyword evidence="3" id="KW-1185">Reference proteome</keyword>
<dbReference type="STRING" id="48697.A0A117NS20"/>
<reference evidence="2 3" key="1">
    <citation type="submission" date="2015-10" db="EMBL/GenBank/DDBJ databases">
        <title>Genome sequencing of Penicillium freii.</title>
        <authorList>
            <person name="Nguyen H.D."/>
            <person name="Visagie C.M."/>
            <person name="Seifert K.A."/>
        </authorList>
    </citation>
    <scope>NUCLEOTIDE SEQUENCE [LARGE SCALE GENOMIC DNA]</scope>
    <source>
        <strain evidence="2 3">DAOM 242723</strain>
    </source>
</reference>
<proteinExistence type="predicted"/>
<name>A0A117NS20_PENFR</name>
<dbReference type="SMART" id="SM00829">
    <property type="entry name" value="PKS_ER"/>
    <property type="match status" value="1"/>
</dbReference>
<protein>
    <recommendedName>
        <fullName evidence="1">Enoyl reductase (ER) domain-containing protein</fullName>
    </recommendedName>
</protein>